<proteinExistence type="predicted"/>
<dbReference type="Gene3D" id="3.40.50.2300">
    <property type="match status" value="1"/>
</dbReference>
<accession>A0A8B6EY97</accession>
<keyword evidence="2" id="KW-0812">Transmembrane</keyword>
<evidence type="ECO:0000313" key="6">
    <source>
        <dbReference type="EMBL" id="VDI40673.1"/>
    </source>
</evidence>
<dbReference type="PANTHER" id="PTHR44755">
    <property type="entry name" value="NATRIURETIC PEPTIDE RECEPTOR 3-RELATED"/>
    <property type="match status" value="1"/>
</dbReference>
<gene>
    <name evidence="6" type="ORF">MGAL_10B059516</name>
</gene>
<dbReference type="AlphaFoldDB" id="A0A8B6EY97"/>
<protein>
    <recommendedName>
        <fullName evidence="5">Receptor ligand binding region domain-containing protein</fullName>
    </recommendedName>
</protein>
<organism evidence="6 7">
    <name type="scientific">Mytilus galloprovincialis</name>
    <name type="common">Mediterranean mussel</name>
    <dbReference type="NCBI Taxonomy" id="29158"/>
    <lineage>
        <taxon>Eukaryota</taxon>
        <taxon>Metazoa</taxon>
        <taxon>Spiralia</taxon>
        <taxon>Lophotrochozoa</taxon>
        <taxon>Mollusca</taxon>
        <taxon>Bivalvia</taxon>
        <taxon>Autobranchia</taxon>
        <taxon>Pteriomorphia</taxon>
        <taxon>Mytilida</taxon>
        <taxon>Mytiloidea</taxon>
        <taxon>Mytilidae</taxon>
        <taxon>Mytilinae</taxon>
        <taxon>Mytilus</taxon>
    </lineage>
</organism>
<dbReference type="InterPro" id="IPR001828">
    <property type="entry name" value="ANF_lig-bd_rcpt"/>
</dbReference>
<feature type="domain" description="Receptor ligand binding region" evidence="5">
    <location>
        <begin position="4"/>
        <end position="165"/>
    </location>
</feature>
<evidence type="ECO:0000259" key="5">
    <source>
        <dbReference type="Pfam" id="PF01094"/>
    </source>
</evidence>
<dbReference type="SUPFAM" id="SSF53822">
    <property type="entry name" value="Periplasmic binding protein-like I"/>
    <property type="match status" value="1"/>
</dbReference>
<sequence length="185" mass="20397">MERAGAAVSLAVDDVKKEGLLPNHSLTIQYENTKCNDVYGLGRTSDLLAQTKYHVIIGPQCSGVCSHVCRLAAYYNIPCFSGVCQDTEMLNKNTFKTLTRFLGTFDKVGLAVTGLMDTFGWTRFSVISQFHVDKIWMLTRDAIDEIATNKNMTVATVHTYGAEGEMSLLEIVKNVAAESRSGFIL</sequence>
<evidence type="ECO:0000256" key="2">
    <source>
        <dbReference type="ARBA" id="ARBA00022692"/>
    </source>
</evidence>
<keyword evidence="7" id="KW-1185">Reference proteome</keyword>
<evidence type="ECO:0000256" key="4">
    <source>
        <dbReference type="ARBA" id="ARBA00023136"/>
    </source>
</evidence>
<dbReference type="InterPro" id="IPR052612">
    <property type="entry name" value="ANP_Clearance_Receptor"/>
</dbReference>
<dbReference type="GO" id="GO:0016020">
    <property type="term" value="C:membrane"/>
    <property type="evidence" value="ECO:0007669"/>
    <property type="project" value="UniProtKB-SubCell"/>
</dbReference>
<evidence type="ECO:0000256" key="3">
    <source>
        <dbReference type="ARBA" id="ARBA00022989"/>
    </source>
</evidence>
<keyword evidence="4" id="KW-0472">Membrane</keyword>
<dbReference type="EMBL" id="UYJE01005818">
    <property type="protein sequence ID" value="VDI40673.1"/>
    <property type="molecule type" value="Genomic_DNA"/>
</dbReference>
<evidence type="ECO:0000256" key="1">
    <source>
        <dbReference type="ARBA" id="ARBA00004370"/>
    </source>
</evidence>
<dbReference type="Proteomes" id="UP000596742">
    <property type="component" value="Unassembled WGS sequence"/>
</dbReference>
<dbReference type="GO" id="GO:0007165">
    <property type="term" value="P:signal transduction"/>
    <property type="evidence" value="ECO:0007669"/>
    <property type="project" value="TreeGrafter"/>
</dbReference>
<reference evidence="6" key="1">
    <citation type="submission" date="2018-11" db="EMBL/GenBank/DDBJ databases">
        <authorList>
            <person name="Alioto T."/>
            <person name="Alioto T."/>
        </authorList>
    </citation>
    <scope>NUCLEOTIDE SEQUENCE</scope>
</reference>
<dbReference type="Pfam" id="PF01094">
    <property type="entry name" value="ANF_receptor"/>
    <property type="match status" value="1"/>
</dbReference>
<comment type="caution">
    <text evidence="6">The sequence shown here is derived from an EMBL/GenBank/DDBJ whole genome shotgun (WGS) entry which is preliminary data.</text>
</comment>
<dbReference type="InterPro" id="IPR028082">
    <property type="entry name" value="Peripla_BP_I"/>
</dbReference>
<dbReference type="GO" id="GO:0038023">
    <property type="term" value="F:signaling receptor activity"/>
    <property type="evidence" value="ECO:0007669"/>
    <property type="project" value="TreeGrafter"/>
</dbReference>
<keyword evidence="3" id="KW-1133">Transmembrane helix</keyword>
<comment type="subcellular location">
    <subcellularLocation>
        <location evidence="1">Membrane</location>
    </subcellularLocation>
</comment>
<dbReference type="PANTHER" id="PTHR44755:SF8">
    <property type="entry name" value="RECEPTOR LIGAND BINDING REGION DOMAIN-CONTAINING PROTEIN"/>
    <property type="match status" value="1"/>
</dbReference>
<dbReference type="GO" id="GO:0017046">
    <property type="term" value="F:peptide hormone binding"/>
    <property type="evidence" value="ECO:0007669"/>
    <property type="project" value="TreeGrafter"/>
</dbReference>
<dbReference type="OrthoDB" id="6142344at2759"/>
<name>A0A8B6EY97_MYTGA</name>
<evidence type="ECO:0000313" key="7">
    <source>
        <dbReference type="Proteomes" id="UP000596742"/>
    </source>
</evidence>